<evidence type="ECO:0000313" key="3">
    <source>
        <dbReference type="Proteomes" id="UP000007460"/>
    </source>
</evidence>
<dbReference type="STRING" id="488538.SAR116_1691"/>
<dbReference type="eggNOG" id="ENOG5030BF7">
    <property type="taxonomic scope" value="Bacteria"/>
</dbReference>
<protein>
    <submittedName>
        <fullName evidence="2">Uncharacterized protein</fullName>
    </submittedName>
</protein>
<evidence type="ECO:0000313" key="2">
    <source>
        <dbReference type="EMBL" id="ADE39934.1"/>
    </source>
</evidence>
<reference evidence="2 3" key="1">
    <citation type="journal article" date="2010" name="J. Bacteriol.">
        <title>Complete genome sequence of "Candidatus Puniceispirillum marinum" IMCC1322, a representative of the SAR116 clade in the Alphaproteobacteria.</title>
        <authorList>
            <person name="Oh H.M."/>
            <person name="Kwon K.K."/>
            <person name="Kang I."/>
            <person name="Kang S.G."/>
            <person name="Lee J.H."/>
            <person name="Kim S.J."/>
            <person name="Cho J.C."/>
        </authorList>
    </citation>
    <scope>NUCLEOTIDE SEQUENCE [LARGE SCALE GENOMIC DNA]</scope>
    <source>
        <strain evidence="2 3">IMCC1322</strain>
    </source>
</reference>
<dbReference type="HOGENOM" id="CLU_473159_0_0_5"/>
<sequence>MFDPVGILRSWPEFTLEPPSEYLINCFRCIGDAVTAAGRPIHDRSTVINLTTSIASRSYGPELYRAVHLLAALATTETSIDQLLLPESPITGSRVIALLQNGKEADGLVIETHLLCFGIHGNSGEQMKISARQLPAAVALIEFLIESLGFEVIYQAYEKLSQNLDSATISAVTKKLSAALYQFLGEHLPSASNRQMVQLLSNYISNAQKGITSINPEDVTDELIYDFWCAHAHDDSVSFRLFSTAAQAWVTYRNALNLASTDAFSLHVSIDQMQEDGQIDQVHHHQSQSHMDDEDYPKSGASSLAEIVLDINTPSQWLHDLVSPPCDNIKLFTKVEQDYIAFPLMAGSAASALLLTCLRVAVFSPLQNKIVQTKRSKSNKDGTREGDDTSPFEKVTDDAYSDIIKQWKEMVAVASGLRDTAYYRLWEAKDPQFFTYFVDAGTEDERHILSEISLEQSEKMADSAMIGNYAEMIANAVFTTLETMPASHLLCAKKSKMKEIAHRYRRKGLVPIHSTDNAIYKDWLNALLIGGERLGKIHNFLRDLSSLADSKIAQLQINFKQDKQNFRNQMRSLYEV</sequence>
<feature type="compositionally biased region" description="Basic and acidic residues" evidence="1">
    <location>
        <begin position="378"/>
        <end position="387"/>
    </location>
</feature>
<dbReference type="OrthoDB" id="8433265at2"/>
<accession>D5BUI7</accession>
<dbReference type="EMBL" id="CP001751">
    <property type="protein sequence ID" value="ADE39934.1"/>
    <property type="molecule type" value="Genomic_DNA"/>
</dbReference>
<dbReference type="RefSeq" id="WP_013046561.1">
    <property type="nucleotide sequence ID" value="NC_014010.1"/>
</dbReference>
<feature type="region of interest" description="Disordered" evidence="1">
    <location>
        <begin position="373"/>
        <end position="393"/>
    </location>
</feature>
<proteinExistence type="predicted"/>
<dbReference type="KEGG" id="apb:SAR116_1691"/>
<evidence type="ECO:0000256" key="1">
    <source>
        <dbReference type="SAM" id="MobiDB-lite"/>
    </source>
</evidence>
<name>D5BUI7_PUNMI</name>
<organism evidence="2 3">
    <name type="scientific">Puniceispirillum marinum (strain IMCC1322)</name>
    <dbReference type="NCBI Taxonomy" id="488538"/>
    <lineage>
        <taxon>Bacteria</taxon>
        <taxon>Pseudomonadati</taxon>
        <taxon>Pseudomonadota</taxon>
        <taxon>Alphaproteobacteria</taxon>
        <taxon>Candidatus Puniceispirillales</taxon>
        <taxon>Candidatus Puniceispirillaceae</taxon>
        <taxon>Candidatus Puniceispirillum</taxon>
    </lineage>
</organism>
<dbReference type="AlphaFoldDB" id="D5BUI7"/>
<keyword evidence="3" id="KW-1185">Reference proteome</keyword>
<dbReference type="Proteomes" id="UP000007460">
    <property type="component" value="Chromosome"/>
</dbReference>
<gene>
    <name evidence="2" type="ordered locus">SAR116_1691</name>
</gene>